<accession>A0A0R2YFR9</accession>
<dbReference type="EMBL" id="JYLH01000007">
    <property type="protein sequence ID" value="KRP45313.1"/>
    <property type="molecule type" value="Genomic_DNA"/>
</dbReference>
<reference evidence="7 8" key="1">
    <citation type="submission" date="2015-02" db="EMBL/GenBank/DDBJ databases">
        <title>Pseudomonas helleri sp. nov. and Pseudomonas weihenstephanensis sp. nov., isolated from raw cows milk.</title>
        <authorList>
            <person name="von Neubeck M."/>
            <person name="Huptas C."/>
            <person name="Wenning M."/>
            <person name="Scherer S."/>
        </authorList>
    </citation>
    <scope>NUCLEOTIDE SEQUENCE [LARGE SCALE GENOMIC DNA]</scope>
    <source>
        <strain evidence="7 8">DSM 17149</strain>
    </source>
</reference>
<dbReference type="InterPro" id="IPR036937">
    <property type="entry name" value="Adhesion_dom_fimbrial_sf"/>
</dbReference>
<dbReference type="InterPro" id="IPR000259">
    <property type="entry name" value="Adhesion_dom_fimbrial"/>
</dbReference>
<proteinExistence type="inferred from homology"/>
<comment type="subcellular location">
    <subcellularLocation>
        <location evidence="1">Fimbrium</location>
    </subcellularLocation>
</comment>
<dbReference type="GO" id="GO:0009289">
    <property type="term" value="C:pilus"/>
    <property type="evidence" value="ECO:0007669"/>
    <property type="project" value="UniProtKB-SubCell"/>
</dbReference>
<feature type="chain" id="PRO_5006428872" description="Fimbrial-type adhesion domain-containing protein" evidence="5">
    <location>
        <begin position="23"/>
        <end position="181"/>
    </location>
</feature>
<dbReference type="Pfam" id="PF00419">
    <property type="entry name" value="Fimbrial"/>
    <property type="match status" value="1"/>
</dbReference>
<evidence type="ECO:0000256" key="1">
    <source>
        <dbReference type="ARBA" id="ARBA00004561"/>
    </source>
</evidence>
<dbReference type="Proteomes" id="UP000051446">
    <property type="component" value="Unassembled WGS sequence"/>
</dbReference>
<organism evidence="7 8">
    <name type="scientific">Pseudomonas libanensis</name>
    <dbReference type="NCBI Taxonomy" id="75588"/>
    <lineage>
        <taxon>Bacteria</taxon>
        <taxon>Pseudomonadati</taxon>
        <taxon>Pseudomonadota</taxon>
        <taxon>Gammaproteobacteria</taxon>
        <taxon>Pseudomonadales</taxon>
        <taxon>Pseudomonadaceae</taxon>
        <taxon>Pseudomonas</taxon>
    </lineage>
</organism>
<name>A0A0R2YFR9_9PSED</name>
<dbReference type="SUPFAM" id="SSF49401">
    <property type="entry name" value="Bacterial adhesins"/>
    <property type="match status" value="1"/>
</dbReference>
<comment type="caution">
    <text evidence="7">The sequence shown here is derived from an EMBL/GenBank/DDBJ whole genome shotgun (WGS) entry which is preliminary data.</text>
</comment>
<feature type="domain" description="Fimbrial-type adhesion" evidence="6">
    <location>
        <begin position="29"/>
        <end position="181"/>
    </location>
</feature>
<evidence type="ECO:0000313" key="7">
    <source>
        <dbReference type="EMBL" id="KRP45313.1"/>
    </source>
</evidence>
<evidence type="ECO:0000256" key="2">
    <source>
        <dbReference type="ARBA" id="ARBA00006671"/>
    </source>
</evidence>
<dbReference type="GO" id="GO:0043709">
    <property type="term" value="P:cell adhesion involved in single-species biofilm formation"/>
    <property type="evidence" value="ECO:0007669"/>
    <property type="project" value="TreeGrafter"/>
</dbReference>
<dbReference type="InterPro" id="IPR008966">
    <property type="entry name" value="Adhesion_dom_sf"/>
</dbReference>
<feature type="signal peptide" evidence="5">
    <location>
        <begin position="1"/>
        <end position="22"/>
    </location>
</feature>
<dbReference type="InterPro" id="IPR050263">
    <property type="entry name" value="Bact_Fimbrial_Adh_Pro"/>
</dbReference>
<evidence type="ECO:0000256" key="3">
    <source>
        <dbReference type="ARBA" id="ARBA00022729"/>
    </source>
</evidence>
<sequence length="181" mass="17970">MKRQIIAVSLLMVASSVQFANAAASDGTINFTGAITAETCTINVNNNGSSPSVILPTVSTAGMNAVGLTKGSTALNFALTACTGTASNASVFFQGGSGITVNGTVANTAPSGVAATGIALQINDSGNFPVTIGSSNQLTSSLTPIANGNASMAYTVQYVTTNPAPTAGKFAGAVMYSINYQ</sequence>
<comment type="similarity">
    <text evidence="2">Belongs to the fimbrial protein family.</text>
</comment>
<evidence type="ECO:0000313" key="8">
    <source>
        <dbReference type="Proteomes" id="UP000051446"/>
    </source>
</evidence>
<evidence type="ECO:0000259" key="6">
    <source>
        <dbReference type="Pfam" id="PF00419"/>
    </source>
</evidence>
<keyword evidence="4" id="KW-0281">Fimbrium</keyword>
<dbReference type="AlphaFoldDB" id="A0A0R2YFR9"/>
<dbReference type="Gene3D" id="2.60.40.1090">
    <property type="entry name" value="Fimbrial-type adhesion domain"/>
    <property type="match status" value="1"/>
</dbReference>
<evidence type="ECO:0000256" key="4">
    <source>
        <dbReference type="ARBA" id="ARBA00023263"/>
    </source>
</evidence>
<keyword evidence="3 5" id="KW-0732">Signal</keyword>
<dbReference type="PATRIC" id="fig|75588.4.peg.4998"/>
<evidence type="ECO:0000256" key="5">
    <source>
        <dbReference type="SAM" id="SignalP"/>
    </source>
</evidence>
<protein>
    <recommendedName>
        <fullName evidence="6">Fimbrial-type adhesion domain-containing protein</fullName>
    </recommendedName>
</protein>
<gene>
    <name evidence="7" type="ORF">TU73_12935</name>
</gene>
<dbReference type="RefSeq" id="WP_057012542.1">
    <property type="nucleotide sequence ID" value="NZ_JYLH01000007.1"/>
</dbReference>
<dbReference type="PANTHER" id="PTHR33420">
    <property type="entry name" value="FIMBRIAL SUBUNIT ELFA-RELATED"/>
    <property type="match status" value="1"/>
</dbReference>
<dbReference type="PANTHER" id="PTHR33420:SF3">
    <property type="entry name" value="FIMBRIAL SUBUNIT ELFA"/>
    <property type="match status" value="1"/>
</dbReference>